<keyword evidence="2" id="KW-0479">Metal-binding</keyword>
<feature type="region of interest" description="Disordered" evidence="6">
    <location>
        <begin position="239"/>
        <end position="276"/>
    </location>
</feature>
<dbReference type="GO" id="GO:0008270">
    <property type="term" value="F:zinc ion binding"/>
    <property type="evidence" value="ECO:0007669"/>
    <property type="project" value="UniProtKB-KW"/>
</dbReference>
<dbReference type="AlphaFoldDB" id="A0A811L938"/>
<keyword evidence="3" id="KW-0863">Zinc-finger</keyword>
<feature type="region of interest" description="Disordered" evidence="6">
    <location>
        <begin position="415"/>
        <end position="462"/>
    </location>
</feature>
<dbReference type="InterPro" id="IPR013083">
    <property type="entry name" value="Znf_RING/FYVE/PHD"/>
</dbReference>
<protein>
    <recommendedName>
        <fullName evidence="7">DDT domain-containing protein</fullName>
    </recommendedName>
</protein>
<gene>
    <name evidence="8" type="ORF">BOKJ2_LOCUS10433</name>
</gene>
<feature type="compositionally biased region" description="Acidic residues" evidence="6">
    <location>
        <begin position="417"/>
        <end position="428"/>
    </location>
</feature>
<dbReference type="PANTHER" id="PTHR14296:SF16">
    <property type="entry name" value="REMODELING AND SPACING FACTOR 1"/>
    <property type="match status" value="1"/>
</dbReference>
<evidence type="ECO:0000259" key="7">
    <source>
        <dbReference type="PROSITE" id="PS50827"/>
    </source>
</evidence>
<evidence type="ECO:0000313" key="9">
    <source>
        <dbReference type="Proteomes" id="UP000614601"/>
    </source>
</evidence>
<dbReference type="GO" id="GO:0031213">
    <property type="term" value="C:RSF complex"/>
    <property type="evidence" value="ECO:0007669"/>
    <property type="project" value="InterPro"/>
</dbReference>
<proteinExistence type="predicted"/>
<dbReference type="InterPro" id="IPR018501">
    <property type="entry name" value="DDT_dom"/>
</dbReference>
<dbReference type="PROSITE" id="PS50827">
    <property type="entry name" value="DDT"/>
    <property type="match status" value="1"/>
</dbReference>
<feature type="compositionally biased region" description="Basic and acidic residues" evidence="6">
    <location>
        <begin position="255"/>
        <end position="276"/>
    </location>
</feature>
<feature type="compositionally biased region" description="Acidic residues" evidence="6">
    <location>
        <begin position="435"/>
        <end position="462"/>
    </location>
</feature>
<evidence type="ECO:0000256" key="4">
    <source>
        <dbReference type="ARBA" id="ARBA00022833"/>
    </source>
</evidence>
<dbReference type="PANTHER" id="PTHR14296">
    <property type="entry name" value="REMODELING AND SPACING FACTOR 1"/>
    <property type="match status" value="1"/>
</dbReference>
<accession>A0A811L938</accession>
<feature type="domain" description="DDT" evidence="7">
    <location>
        <begin position="9"/>
        <end position="71"/>
    </location>
</feature>
<organism evidence="8 9">
    <name type="scientific">Bursaphelenchus okinawaensis</name>
    <dbReference type="NCBI Taxonomy" id="465554"/>
    <lineage>
        <taxon>Eukaryota</taxon>
        <taxon>Metazoa</taxon>
        <taxon>Ecdysozoa</taxon>
        <taxon>Nematoda</taxon>
        <taxon>Chromadorea</taxon>
        <taxon>Rhabditida</taxon>
        <taxon>Tylenchina</taxon>
        <taxon>Tylenchomorpha</taxon>
        <taxon>Aphelenchoidea</taxon>
        <taxon>Aphelenchoididae</taxon>
        <taxon>Bursaphelenchus</taxon>
    </lineage>
</organism>
<dbReference type="Proteomes" id="UP000614601">
    <property type="component" value="Unassembled WGS sequence"/>
</dbReference>
<name>A0A811L938_9BILA</name>
<dbReference type="OrthoDB" id="10055895at2759"/>
<keyword evidence="9" id="KW-1185">Reference proteome</keyword>
<dbReference type="EMBL" id="CAJFDH010000005">
    <property type="protein sequence ID" value="CAD5223663.1"/>
    <property type="molecule type" value="Genomic_DNA"/>
</dbReference>
<dbReference type="Proteomes" id="UP000783686">
    <property type="component" value="Unassembled WGS sequence"/>
</dbReference>
<dbReference type="Gene3D" id="3.30.40.10">
    <property type="entry name" value="Zinc/RING finger domain, C3HC4 (zinc finger)"/>
    <property type="match status" value="1"/>
</dbReference>
<dbReference type="InterPro" id="IPR028938">
    <property type="entry name" value="Rsf1-like"/>
</dbReference>
<comment type="caution">
    <text evidence="8">The sequence shown here is derived from an EMBL/GenBank/DDBJ whole genome shotgun (WGS) entry which is preliminary data.</text>
</comment>
<evidence type="ECO:0000256" key="3">
    <source>
        <dbReference type="ARBA" id="ARBA00022771"/>
    </source>
</evidence>
<evidence type="ECO:0000256" key="5">
    <source>
        <dbReference type="ARBA" id="ARBA00023242"/>
    </source>
</evidence>
<sequence length="462" mass="53769">MALDINKDVRSNIKYAQIFQFFNNFGELIDIKPNFEEFESILTGKDNDGISVELLELQAKLLRRAFDNYRYTNKSNVVIERFIEEHTELQNLDGYKDYFDIPLDLKMELFLEICDLAAVNVKNIQLGMRLGKMGRWEMRWKPLGKDYDQTEYYYQEDRDLNIRIYTNSTVNNKNVWSLKTKTTQGLYKLINQLKGAEPIDESISVAELPELYMSRADKKFYVLFDKEYSYIGVPRQIVEKPKPTKDKKRKSNIKGKGDNTQKPVEGEVKEQKAKEPKKVEEKANRVILKAVKLSATQNKEANLMSSWLNRIPTEAKFNCKKCNEKGDATSLNVCKTCDVRYHFACVNRATKSRMWNCPKCTNKDLVGRLTMVYIRLNELKEKKRQQLLEKNNIVVKSGYSLRKYQALEKLEQALIDEGSDVESEEEVDSSYHEDNDGEEEEGDNEEDGDENEEPSDSEDDNI</sequence>
<dbReference type="EMBL" id="CAJFCW020000005">
    <property type="protein sequence ID" value="CAG9118415.1"/>
    <property type="molecule type" value="Genomic_DNA"/>
</dbReference>
<dbReference type="GO" id="GO:0042393">
    <property type="term" value="F:histone binding"/>
    <property type="evidence" value="ECO:0007669"/>
    <property type="project" value="TreeGrafter"/>
</dbReference>
<dbReference type="SUPFAM" id="SSF57903">
    <property type="entry name" value="FYVE/PHD zinc finger"/>
    <property type="match status" value="1"/>
</dbReference>
<reference evidence="8" key="1">
    <citation type="submission" date="2020-09" db="EMBL/GenBank/DDBJ databases">
        <authorList>
            <person name="Kikuchi T."/>
        </authorList>
    </citation>
    <scope>NUCLEOTIDE SEQUENCE</scope>
    <source>
        <strain evidence="8">SH1</strain>
    </source>
</reference>
<dbReference type="InterPro" id="IPR001965">
    <property type="entry name" value="Znf_PHD"/>
</dbReference>
<evidence type="ECO:0000256" key="6">
    <source>
        <dbReference type="SAM" id="MobiDB-lite"/>
    </source>
</evidence>
<dbReference type="SMART" id="SM00249">
    <property type="entry name" value="PHD"/>
    <property type="match status" value="1"/>
</dbReference>
<evidence type="ECO:0000256" key="1">
    <source>
        <dbReference type="ARBA" id="ARBA00004123"/>
    </source>
</evidence>
<evidence type="ECO:0000256" key="2">
    <source>
        <dbReference type="ARBA" id="ARBA00022723"/>
    </source>
</evidence>
<keyword evidence="4" id="KW-0862">Zinc</keyword>
<keyword evidence="5" id="KW-0539">Nucleus</keyword>
<comment type="subcellular location">
    <subcellularLocation>
        <location evidence="1">Nucleus</location>
    </subcellularLocation>
</comment>
<dbReference type="GO" id="GO:0045892">
    <property type="term" value="P:negative regulation of DNA-templated transcription"/>
    <property type="evidence" value="ECO:0007669"/>
    <property type="project" value="TreeGrafter"/>
</dbReference>
<evidence type="ECO:0000313" key="8">
    <source>
        <dbReference type="EMBL" id="CAD5223663.1"/>
    </source>
</evidence>
<dbReference type="InterPro" id="IPR011011">
    <property type="entry name" value="Znf_FYVE_PHD"/>
</dbReference>